<accession>A0ABP7RYX0</accession>
<proteinExistence type="predicted"/>
<gene>
    <name evidence="1" type="ORF">GCM10022279_29940</name>
</gene>
<dbReference type="RefSeq" id="WP_344869902.1">
    <property type="nucleotide sequence ID" value="NZ_BAABBP010000036.1"/>
</dbReference>
<keyword evidence="2" id="KW-1185">Reference proteome</keyword>
<name>A0ABP7RYX0_9BURK</name>
<dbReference type="EMBL" id="BAABBP010000036">
    <property type="protein sequence ID" value="GAA4003999.1"/>
    <property type="molecule type" value="Genomic_DNA"/>
</dbReference>
<comment type="caution">
    <text evidence="1">The sequence shown here is derived from an EMBL/GenBank/DDBJ whole genome shotgun (WGS) entry which is preliminary data.</text>
</comment>
<evidence type="ECO:0000313" key="1">
    <source>
        <dbReference type="EMBL" id="GAA4003999.1"/>
    </source>
</evidence>
<reference evidence="2" key="1">
    <citation type="journal article" date="2019" name="Int. J. Syst. Evol. Microbiol.">
        <title>The Global Catalogue of Microorganisms (GCM) 10K type strain sequencing project: providing services to taxonomists for standard genome sequencing and annotation.</title>
        <authorList>
            <consortium name="The Broad Institute Genomics Platform"/>
            <consortium name="The Broad Institute Genome Sequencing Center for Infectious Disease"/>
            <person name="Wu L."/>
            <person name="Ma J."/>
        </authorList>
    </citation>
    <scope>NUCLEOTIDE SEQUENCE [LARGE SCALE GENOMIC DNA]</scope>
    <source>
        <strain evidence="2">JCM 17561</strain>
    </source>
</reference>
<dbReference type="Proteomes" id="UP001501627">
    <property type="component" value="Unassembled WGS sequence"/>
</dbReference>
<protein>
    <submittedName>
        <fullName evidence="1">Uncharacterized protein</fullName>
    </submittedName>
</protein>
<sequence length="88" mass="10321">MDNQEYFKDIDREIKKLGCVSTLVILESKRIACEVFRDAELYPSVLQVLTHLTAQQLNISDVQEHYEQDEVRRRVNREIDAALSAKRK</sequence>
<organism evidence="1 2">
    <name type="scientific">Comamonas faecalis</name>
    <dbReference type="NCBI Taxonomy" id="1387849"/>
    <lineage>
        <taxon>Bacteria</taxon>
        <taxon>Pseudomonadati</taxon>
        <taxon>Pseudomonadota</taxon>
        <taxon>Betaproteobacteria</taxon>
        <taxon>Burkholderiales</taxon>
        <taxon>Comamonadaceae</taxon>
        <taxon>Comamonas</taxon>
    </lineage>
</organism>
<evidence type="ECO:0000313" key="2">
    <source>
        <dbReference type="Proteomes" id="UP001501627"/>
    </source>
</evidence>